<dbReference type="GO" id="GO:0009279">
    <property type="term" value="C:cell outer membrane"/>
    <property type="evidence" value="ECO:0007669"/>
    <property type="project" value="UniProtKB-SubCell"/>
</dbReference>
<dbReference type="SUPFAM" id="SSF56935">
    <property type="entry name" value="Porins"/>
    <property type="match status" value="1"/>
</dbReference>
<evidence type="ECO:0000259" key="6">
    <source>
        <dbReference type="Pfam" id="PF00593"/>
    </source>
</evidence>
<dbReference type="Proteomes" id="UP001156601">
    <property type="component" value="Unassembled WGS sequence"/>
</dbReference>
<dbReference type="Pfam" id="PF07715">
    <property type="entry name" value="Plug"/>
    <property type="match status" value="1"/>
</dbReference>
<evidence type="ECO:0000256" key="1">
    <source>
        <dbReference type="ARBA" id="ARBA00004442"/>
    </source>
</evidence>
<dbReference type="EMBL" id="BSOT01000002">
    <property type="protein sequence ID" value="GLR69266.1"/>
    <property type="molecule type" value="Genomic_DNA"/>
</dbReference>
<keyword evidence="4" id="KW-0798">TonB box</keyword>
<gene>
    <name evidence="8" type="ORF">GCM10007852_01740</name>
</gene>
<keyword evidence="9" id="KW-1185">Reference proteome</keyword>
<reference evidence="8" key="2">
    <citation type="submission" date="2023-01" db="EMBL/GenBank/DDBJ databases">
        <title>Draft genome sequence of Agaribacter marinus strain NBRC 110023.</title>
        <authorList>
            <person name="Sun Q."/>
            <person name="Mori K."/>
        </authorList>
    </citation>
    <scope>NUCLEOTIDE SEQUENCE</scope>
    <source>
        <strain evidence="8">NBRC 110023</strain>
    </source>
</reference>
<comment type="subcellular location">
    <subcellularLocation>
        <location evidence="1 4">Cell outer membrane</location>
    </subcellularLocation>
</comment>
<evidence type="ECO:0008006" key="10">
    <source>
        <dbReference type="Google" id="ProtNLM"/>
    </source>
</evidence>
<dbReference type="Pfam" id="PF00593">
    <property type="entry name" value="TonB_dep_Rec_b-barrel"/>
    <property type="match status" value="1"/>
</dbReference>
<comment type="caution">
    <text evidence="8">The sequence shown here is derived from an EMBL/GenBank/DDBJ whole genome shotgun (WGS) entry which is preliminary data.</text>
</comment>
<dbReference type="Gene3D" id="2.170.130.10">
    <property type="entry name" value="TonB-dependent receptor, plug domain"/>
    <property type="match status" value="1"/>
</dbReference>
<dbReference type="InterPro" id="IPR000531">
    <property type="entry name" value="Beta-barrel_TonB"/>
</dbReference>
<keyword evidence="5" id="KW-0732">Signal</keyword>
<dbReference type="RefSeq" id="WP_284215596.1">
    <property type="nucleotide sequence ID" value="NZ_BSOT01000002.1"/>
</dbReference>
<dbReference type="PANTHER" id="PTHR40980:SF3">
    <property type="entry name" value="TONB-DEPENDENT RECEPTOR-LIKE BETA-BARREL DOMAIN-CONTAINING PROTEIN"/>
    <property type="match status" value="1"/>
</dbReference>
<dbReference type="NCBIfam" id="TIGR01782">
    <property type="entry name" value="TonB-Xanth-Caul"/>
    <property type="match status" value="1"/>
</dbReference>
<feature type="domain" description="TonB-dependent receptor plug" evidence="7">
    <location>
        <begin position="61"/>
        <end position="166"/>
    </location>
</feature>
<proteinExistence type="inferred from homology"/>
<evidence type="ECO:0000313" key="8">
    <source>
        <dbReference type="EMBL" id="GLR69266.1"/>
    </source>
</evidence>
<feature type="domain" description="TonB-dependent receptor-like beta-barrel" evidence="6">
    <location>
        <begin position="460"/>
        <end position="1060"/>
    </location>
</feature>
<feature type="chain" id="PRO_5041313518" description="TonB-dependent receptor" evidence="5">
    <location>
        <begin position="29"/>
        <end position="1111"/>
    </location>
</feature>
<dbReference type="InterPro" id="IPR037066">
    <property type="entry name" value="Plug_dom_sf"/>
</dbReference>
<reference evidence="8" key="1">
    <citation type="journal article" date="2014" name="Int. J. Syst. Evol. Microbiol.">
        <title>Complete genome sequence of Corynebacterium casei LMG S-19264T (=DSM 44701T), isolated from a smear-ripened cheese.</title>
        <authorList>
            <consortium name="US DOE Joint Genome Institute (JGI-PGF)"/>
            <person name="Walter F."/>
            <person name="Albersmeier A."/>
            <person name="Kalinowski J."/>
            <person name="Ruckert C."/>
        </authorList>
    </citation>
    <scope>NUCLEOTIDE SEQUENCE</scope>
    <source>
        <strain evidence="8">NBRC 110023</strain>
    </source>
</reference>
<sequence length="1111" mass="122595">MRNKFKLSPLAKALIPVLLCTNASFIHAQTNDAEKSTDELEVIEVKGFKGSLLRSLNNKRASDTISDSIFSEDIGKSADQDIGEALQRVTGVSIQRGGGATDGGDSTTISIRGASPDLNVISLNGVTLTSSSENQTVDLSAYSSDILNSIEVIKTATADQNEGSLGANVVLKTFRPLDATENRRVLELQSRYSDFADETDYKISGSFSEKFLDETLGVYVTAFSETQGYRKDSFFTNNYEVKTFPHAINAQSGEVIDGPITGYVNGQNGYALFKNSLEREGFTSAIQWQPTDATEVVLDITVSDQFLTADENTFTLLGPQSAYTDADPLVTGDDPWLVFNPENQLFEKVLARSSRGRIAQRESGVETTNRIYSVDLSHYFTDAFSMEFKVGYSKTVADDDYYTYINTNNFVHVNDELIENLPLDTLEPVGYDCTSGRCVARFGEGLVNFGPGQTGAQGEDNSDNTVTTGFNPDDLASIHLQQVNTRDRDMSDEQKQVFLDFDYGADWGPITTIEFGAKYQKRNKDVFNQNNFFDNADNAWVPGENAPSPSLGVGVSSIQLSTVTKGQTPHGDDFLSKLGYARDNATDGWFTIDGGAALDALFTNRDVRTRPDLSNDRQVELKNKAFYLKTSFSFLDDDLTGNIGLRYVDSTVDSLGFSGVKYDLNQFSSDYRLIEIATDSSLSPCTAEQLYANGVGYAEIDGVGGANLAGAFDANGNWGPAPGQSCFDENFDQSANTRSRYWDARTDVDNPEQYQATGSNDYDNVLPSITLNYQLNDKTVLRFAASKTMARPKIDSLRPSYTLNYNLWSGGNSAGTINNPNLIALESNNIDLSYEWYFSAGGALSVALFHKDMSNFEEVATVSSHWLDVSKLDQSELEALDPLEALIQPNADGSAKSVFDEPSCMPNYRHRWQSNALEWVTQCDTIDLNLLRNGKGGKNQGVEIGYNQNYDFLPGFWSGLGVAANYTYSDSTTDAEVIGFDTQLSSLPLENVSKHQYNLSTFWEQDGNLVRLAYNYRTDSLARRSFRQGALWNEGGGSLDLSATYKINDTFTLTFNAVNLGERVFRQYYTNLTDSRFNIEGNALDGEANKSRTIREWVTGSTYRLALRATF</sequence>
<evidence type="ECO:0000259" key="7">
    <source>
        <dbReference type="Pfam" id="PF07715"/>
    </source>
</evidence>
<evidence type="ECO:0000256" key="3">
    <source>
        <dbReference type="ARBA" id="ARBA00023237"/>
    </source>
</evidence>
<feature type="signal peptide" evidence="5">
    <location>
        <begin position="1"/>
        <end position="28"/>
    </location>
</feature>
<name>A0AA37SX85_9ALTE</name>
<dbReference type="InterPro" id="IPR010104">
    <property type="entry name" value="TonB_rcpt_bac"/>
</dbReference>
<keyword evidence="3" id="KW-0998">Cell outer membrane</keyword>
<accession>A0AA37SX85</accession>
<organism evidence="8 9">
    <name type="scientific">Agaribacter marinus</name>
    <dbReference type="NCBI Taxonomy" id="1431249"/>
    <lineage>
        <taxon>Bacteria</taxon>
        <taxon>Pseudomonadati</taxon>
        <taxon>Pseudomonadota</taxon>
        <taxon>Gammaproteobacteria</taxon>
        <taxon>Alteromonadales</taxon>
        <taxon>Alteromonadaceae</taxon>
        <taxon>Agaribacter</taxon>
    </lineage>
</organism>
<evidence type="ECO:0000313" key="9">
    <source>
        <dbReference type="Proteomes" id="UP001156601"/>
    </source>
</evidence>
<comment type="similarity">
    <text evidence="4">Belongs to the TonB-dependent receptor family.</text>
</comment>
<evidence type="ECO:0000256" key="2">
    <source>
        <dbReference type="ARBA" id="ARBA00023136"/>
    </source>
</evidence>
<dbReference type="InterPro" id="IPR036942">
    <property type="entry name" value="Beta-barrel_TonB_sf"/>
</dbReference>
<evidence type="ECO:0000256" key="5">
    <source>
        <dbReference type="SAM" id="SignalP"/>
    </source>
</evidence>
<dbReference type="InterPro" id="IPR012910">
    <property type="entry name" value="Plug_dom"/>
</dbReference>
<dbReference type="Gene3D" id="2.40.170.20">
    <property type="entry name" value="TonB-dependent receptor, beta-barrel domain"/>
    <property type="match status" value="1"/>
</dbReference>
<dbReference type="AlphaFoldDB" id="A0AA37SX85"/>
<evidence type="ECO:0000256" key="4">
    <source>
        <dbReference type="RuleBase" id="RU003357"/>
    </source>
</evidence>
<dbReference type="PANTHER" id="PTHR40980">
    <property type="entry name" value="PLUG DOMAIN-CONTAINING PROTEIN"/>
    <property type="match status" value="1"/>
</dbReference>
<protein>
    <recommendedName>
        <fullName evidence="10">TonB-dependent receptor</fullName>
    </recommendedName>
</protein>
<keyword evidence="2 4" id="KW-0472">Membrane</keyword>